<dbReference type="InterPro" id="IPR029045">
    <property type="entry name" value="ClpP/crotonase-like_dom_sf"/>
</dbReference>
<dbReference type="AlphaFoldDB" id="A0A2S7T9J4"/>
<name>A0A2S7T9J4_9FLAO</name>
<comment type="caution">
    <text evidence="2">The sequence shown here is derived from an EMBL/GenBank/DDBJ whole genome shotgun (WGS) entry which is preliminary data.</text>
</comment>
<dbReference type="PANTHER" id="PTHR42964:SF1">
    <property type="entry name" value="POLYKETIDE BIOSYNTHESIS ENOYL-COA HYDRATASE PKSH-RELATED"/>
    <property type="match status" value="1"/>
</dbReference>
<organism evidence="2 3">
    <name type="scientific">Aureicoccus marinus</name>
    <dbReference type="NCBI Taxonomy" id="754435"/>
    <lineage>
        <taxon>Bacteria</taxon>
        <taxon>Pseudomonadati</taxon>
        <taxon>Bacteroidota</taxon>
        <taxon>Flavobacteriia</taxon>
        <taxon>Flavobacteriales</taxon>
        <taxon>Flavobacteriaceae</taxon>
        <taxon>Aureicoccus</taxon>
    </lineage>
</organism>
<dbReference type="RefSeq" id="WP_105001989.1">
    <property type="nucleotide sequence ID" value="NZ_MQVX01000001.1"/>
</dbReference>
<dbReference type="Proteomes" id="UP000239366">
    <property type="component" value="Unassembled WGS sequence"/>
</dbReference>
<dbReference type="EMBL" id="MQVX01000001">
    <property type="protein sequence ID" value="PQJ16314.1"/>
    <property type="molecule type" value="Genomic_DNA"/>
</dbReference>
<proteinExistence type="inferred from homology"/>
<evidence type="ECO:0000256" key="1">
    <source>
        <dbReference type="ARBA" id="ARBA00005254"/>
    </source>
</evidence>
<comment type="similarity">
    <text evidence="1">Belongs to the enoyl-CoA hydratase/isomerase family.</text>
</comment>
<dbReference type="Gene3D" id="3.90.226.10">
    <property type="entry name" value="2-enoyl-CoA Hydratase, Chain A, domain 1"/>
    <property type="match status" value="1"/>
</dbReference>
<keyword evidence="3" id="KW-1185">Reference proteome</keyword>
<dbReference type="Pfam" id="PF00378">
    <property type="entry name" value="ECH_1"/>
    <property type="match status" value="1"/>
</dbReference>
<reference evidence="3" key="1">
    <citation type="submission" date="2016-11" db="EMBL/GenBank/DDBJ databases">
        <title>Trade-off between light-utilization and light-protection in marine flavobacteria.</title>
        <authorList>
            <person name="Kumagai Y."/>
            <person name="Yoshizawa S."/>
            <person name="Kogure K."/>
        </authorList>
    </citation>
    <scope>NUCLEOTIDE SEQUENCE [LARGE SCALE GENOMIC DNA]</scope>
    <source>
        <strain evidence="3">SG-18</strain>
    </source>
</reference>
<dbReference type="PANTHER" id="PTHR42964">
    <property type="entry name" value="ENOYL-COA HYDRATASE"/>
    <property type="match status" value="1"/>
</dbReference>
<gene>
    <name evidence="2" type="ORF">BST99_11820</name>
</gene>
<dbReference type="OrthoDB" id="638407at2"/>
<protein>
    <submittedName>
        <fullName evidence="2">Enoyl-CoA hydratase</fullName>
    </submittedName>
</protein>
<evidence type="ECO:0000313" key="2">
    <source>
        <dbReference type="EMBL" id="PQJ16314.1"/>
    </source>
</evidence>
<dbReference type="InterPro" id="IPR001753">
    <property type="entry name" value="Enoyl-CoA_hydra/iso"/>
</dbReference>
<evidence type="ECO:0000313" key="3">
    <source>
        <dbReference type="Proteomes" id="UP000239366"/>
    </source>
</evidence>
<dbReference type="GO" id="GO:0003824">
    <property type="term" value="F:catalytic activity"/>
    <property type="evidence" value="ECO:0007669"/>
    <property type="project" value="UniProtKB-ARBA"/>
</dbReference>
<dbReference type="SUPFAM" id="SSF52096">
    <property type="entry name" value="ClpP/crotonase"/>
    <property type="match status" value="1"/>
</dbReference>
<dbReference type="InterPro" id="IPR051683">
    <property type="entry name" value="Enoyl-CoA_Hydratase/Isomerase"/>
</dbReference>
<accession>A0A2S7T9J4</accession>
<dbReference type="CDD" id="cd06558">
    <property type="entry name" value="crotonase-like"/>
    <property type="match status" value="1"/>
</dbReference>
<sequence>MSTTERTQGSLYTKIDQGVAHFEFGHPASNSFPSELLARLAKGLEDIALNPEVKLVVLRSEGDRAFCAGASFDELLAISTPEEGTAFFSGFAHVLQALRNCPQPVIGRVQGKAVGGGVGLIAACDYVLATEAASVRLSEVAIGIAPLVIAPAVRRKLGAAGLATLSLDPKHWQNAYWAKENGLYQKVFENIAELDQGLEDYLAQMAPYSGEALRKLKQALWSGTESWDPLLFERASQSGQLALGDEAKEALKGFRK</sequence>